<feature type="transmembrane region" description="Helical" evidence="1">
    <location>
        <begin position="201"/>
        <end position="219"/>
    </location>
</feature>
<feature type="transmembrane region" description="Helical" evidence="1">
    <location>
        <begin position="239"/>
        <end position="261"/>
    </location>
</feature>
<keyword evidence="1" id="KW-0472">Membrane</keyword>
<feature type="transmembrane region" description="Helical" evidence="1">
    <location>
        <begin position="110"/>
        <end position="130"/>
    </location>
</feature>
<accession>A0ABV9QMG0</accession>
<gene>
    <name evidence="2" type="ORF">ACFO4R_02180</name>
</gene>
<sequence length="282" mass="31643">MKNRALPLLLVALTGAGYMLSHFFFREHKVVMIVLLPGFLILLSILKRFLNTRFKMAGFIILVMIPLTMFISLRYLGDRKYYFVSLLIAIYTMVPFFMLFEKREPKARELILISVMVALAVAGRGALYFLPHVKPVIAIVIISGLGFGAEAGFLVGAMSAFVSNFFFGQGPWTPWQMFTYGFIGFVAGILFKKKLLPNNKIAISIFGFLSILCIFGPILNPASALMAQGYVDLDSLKRYMLSGLPVDLVHGSATAIFLWFLAEPMLEKIERVRIKYGLLEAQ</sequence>
<feature type="transmembrane region" description="Helical" evidence="1">
    <location>
        <begin position="81"/>
        <end position="98"/>
    </location>
</feature>
<keyword evidence="1" id="KW-1133">Transmembrane helix</keyword>
<organism evidence="2 3">
    <name type="scientific">Filifactor villosus</name>
    <dbReference type="NCBI Taxonomy" id="29374"/>
    <lineage>
        <taxon>Bacteria</taxon>
        <taxon>Bacillati</taxon>
        <taxon>Bacillota</taxon>
        <taxon>Clostridia</taxon>
        <taxon>Peptostreptococcales</taxon>
        <taxon>Filifactoraceae</taxon>
        <taxon>Filifactor</taxon>
    </lineage>
</organism>
<name>A0ABV9QMG0_9FIRM</name>
<dbReference type="InterPro" id="IPR009825">
    <property type="entry name" value="ECF_substrate-spec-like"/>
</dbReference>
<reference evidence="3" key="1">
    <citation type="journal article" date="2019" name="Int. J. Syst. Evol. Microbiol.">
        <title>The Global Catalogue of Microorganisms (GCM) 10K type strain sequencing project: providing services to taxonomists for standard genome sequencing and annotation.</title>
        <authorList>
            <consortium name="The Broad Institute Genomics Platform"/>
            <consortium name="The Broad Institute Genome Sequencing Center for Infectious Disease"/>
            <person name="Wu L."/>
            <person name="Ma J."/>
        </authorList>
    </citation>
    <scope>NUCLEOTIDE SEQUENCE [LARGE SCALE GENOMIC DNA]</scope>
    <source>
        <strain evidence="3">CCUG 46385</strain>
    </source>
</reference>
<dbReference type="Proteomes" id="UP001595916">
    <property type="component" value="Unassembled WGS sequence"/>
</dbReference>
<dbReference type="EMBL" id="JBHSHL010000007">
    <property type="protein sequence ID" value="MFC4803879.1"/>
    <property type="molecule type" value="Genomic_DNA"/>
</dbReference>
<dbReference type="Gene3D" id="1.10.1760.20">
    <property type="match status" value="1"/>
</dbReference>
<evidence type="ECO:0000313" key="3">
    <source>
        <dbReference type="Proteomes" id="UP001595916"/>
    </source>
</evidence>
<evidence type="ECO:0000256" key="1">
    <source>
        <dbReference type="SAM" id="Phobius"/>
    </source>
</evidence>
<feature type="transmembrane region" description="Helical" evidence="1">
    <location>
        <begin position="136"/>
        <end position="167"/>
    </location>
</feature>
<feature type="transmembrane region" description="Helical" evidence="1">
    <location>
        <begin position="31"/>
        <end position="50"/>
    </location>
</feature>
<proteinExistence type="predicted"/>
<protein>
    <submittedName>
        <fullName evidence="2">ECF transporter S component</fullName>
    </submittedName>
</protein>
<keyword evidence="1" id="KW-0812">Transmembrane</keyword>
<keyword evidence="3" id="KW-1185">Reference proteome</keyword>
<evidence type="ECO:0000313" key="2">
    <source>
        <dbReference type="EMBL" id="MFC4803879.1"/>
    </source>
</evidence>
<dbReference type="RefSeq" id="WP_379787349.1">
    <property type="nucleotide sequence ID" value="NZ_JBHSHL010000007.1"/>
</dbReference>
<feature type="transmembrane region" description="Helical" evidence="1">
    <location>
        <begin position="57"/>
        <end position="75"/>
    </location>
</feature>
<dbReference type="Pfam" id="PF07155">
    <property type="entry name" value="ECF-ribofla_trS"/>
    <property type="match status" value="1"/>
</dbReference>
<comment type="caution">
    <text evidence="2">The sequence shown here is derived from an EMBL/GenBank/DDBJ whole genome shotgun (WGS) entry which is preliminary data.</text>
</comment>